<dbReference type="Proteomes" id="UP001050808">
    <property type="component" value="Unassembled WGS sequence"/>
</dbReference>
<evidence type="ECO:0000313" key="3">
    <source>
        <dbReference type="Proteomes" id="UP001050808"/>
    </source>
</evidence>
<keyword evidence="1" id="KW-1133">Transmembrane helix</keyword>
<organism evidence="2 3">
    <name type="scientific">Streptomyces violascens</name>
    <dbReference type="NCBI Taxonomy" id="67381"/>
    <lineage>
        <taxon>Bacteria</taxon>
        <taxon>Bacillati</taxon>
        <taxon>Actinomycetota</taxon>
        <taxon>Actinomycetes</taxon>
        <taxon>Kitasatosporales</taxon>
        <taxon>Streptomycetaceae</taxon>
        <taxon>Streptomyces</taxon>
    </lineage>
</organism>
<evidence type="ECO:0000256" key="1">
    <source>
        <dbReference type="SAM" id="Phobius"/>
    </source>
</evidence>
<dbReference type="EMBL" id="BNDY01000017">
    <property type="protein sequence ID" value="GHI40535.1"/>
    <property type="molecule type" value="Genomic_DNA"/>
</dbReference>
<evidence type="ECO:0000313" key="2">
    <source>
        <dbReference type="EMBL" id="GHI40535.1"/>
    </source>
</evidence>
<keyword evidence="1" id="KW-0812">Transmembrane</keyword>
<keyword evidence="1" id="KW-0472">Membrane</keyword>
<feature type="transmembrane region" description="Helical" evidence="1">
    <location>
        <begin position="6"/>
        <end position="26"/>
    </location>
</feature>
<comment type="caution">
    <text evidence="2">The sequence shown here is derived from an EMBL/GenBank/DDBJ whole genome shotgun (WGS) entry which is preliminary data.</text>
</comment>
<name>A0ABQ3QTE7_9ACTN</name>
<gene>
    <name evidence="2" type="ORF">Sviol_49430</name>
</gene>
<reference evidence="2" key="1">
    <citation type="submission" date="2024-05" db="EMBL/GenBank/DDBJ databases">
        <title>Whole genome shotgun sequence of Streptomyces violascens NBRC 12920.</title>
        <authorList>
            <person name="Komaki H."/>
            <person name="Tamura T."/>
        </authorList>
    </citation>
    <scope>NUCLEOTIDE SEQUENCE</scope>
    <source>
        <strain evidence="2">NBRC 12920</strain>
    </source>
</reference>
<keyword evidence="3" id="KW-1185">Reference proteome</keyword>
<protein>
    <submittedName>
        <fullName evidence="2">Uncharacterized protein</fullName>
    </submittedName>
</protein>
<proteinExistence type="predicted"/>
<sequence>MQWDSPILSLISVLASIAPGAGWLAYRWLSREREIKIIERAVRRATGQDPQRGGLGG</sequence>
<accession>A0ABQ3QTE7</accession>